<sequence>MVLKGEIHPGKVFTQKFDLDHVQAAYDAMSNR</sequence>
<dbReference type="Proteomes" id="UP000182089">
    <property type="component" value="Unassembled WGS sequence"/>
</dbReference>
<protein>
    <submittedName>
        <fullName evidence="1">Alcohol dehydrogenase</fullName>
    </submittedName>
</protein>
<dbReference type="EMBL" id="FOCC01000013">
    <property type="protein sequence ID" value="SEM90749.1"/>
    <property type="molecule type" value="Genomic_DNA"/>
</dbReference>
<reference evidence="1 2" key="1">
    <citation type="submission" date="2016-10" db="EMBL/GenBank/DDBJ databases">
        <authorList>
            <person name="Varghese N."/>
            <person name="Submissions S."/>
        </authorList>
    </citation>
    <scope>NUCLEOTIDE SEQUENCE [LARGE SCALE GENOMIC DNA]</scope>
    <source>
        <strain evidence="1 2">WC1T17</strain>
    </source>
</reference>
<proteinExistence type="predicted"/>
<accession>A0ABY1AD77</accession>
<gene>
    <name evidence="1" type="ORF">SAMN05216431_1135</name>
</gene>
<organism evidence="1 2">
    <name type="scientific">Ligilactobacillus ruminis</name>
    <dbReference type="NCBI Taxonomy" id="1623"/>
    <lineage>
        <taxon>Bacteria</taxon>
        <taxon>Bacillati</taxon>
        <taxon>Bacillota</taxon>
        <taxon>Bacilli</taxon>
        <taxon>Lactobacillales</taxon>
        <taxon>Lactobacillaceae</taxon>
        <taxon>Ligilactobacillus</taxon>
    </lineage>
</organism>
<comment type="caution">
    <text evidence="1">The sequence shown here is derived from an EMBL/GenBank/DDBJ whole genome shotgun (WGS) entry which is preliminary data.</text>
</comment>
<name>A0ABY1AD77_9LACO</name>
<evidence type="ECO:0000313" key="1">
    <source>
        <dbReference type="EMBL" id="SEM90749.1"/>
    </source>
</evidence>
<evidence type="ECO:0000313" key="2">
    <source>
        <dbReference type="Proteomes" id="UP000182089"/>
    </source>
</evidence>